<sequence length="86" mass="9736">MYVSVLHSTSTLIPSFEGNLIKQTQAKYRDKEAIKGKFATDVGCSSELPALEFARLRTPGNRQYGPVQDLRFYSFQVQTIPLDHQT</sequence>
<proteinExistence type="predicted"/>
<protein>
    <submittedName>
        <fullName evidence="1">Uncharacterized protein</fullName>
    </submittedName>
</protein>
<keyword evidence="2" id="KW-1185">Reference proteome</keyword>
<gene>
    <name evidence="1" type="ORF">NC653_029637</name>
</gene>
<name>A0AAD6M2V4_9ROSI</name>
<evidence type="ECO:0000313" key="1">
    <source>
        <dbReference type="EMBL" id="KAJ6977800.1"/>
    </source>
</evidence>
<accession>A0AAD6M2V4</accession>
<reference evidence="1" key="1">
    <citation type="journal article" date="2023" name="Mol. Ecol. Resour.">
        <title>Chromosome-level genome assembly of a triploid poplar Populus alba 'Berolinensis'.</title>
        <authorList>
            <person name="Chen S."/>
            <person name="Yu Y."/>
            <person name="Wang X."/>
            <person name="Wang S."/>
            <person name="Zhang T."/>
            <person name="Zhou Y."/>
            <person name="He R."/>
            <person name="Meng N."/>
            <person name="Wang Y."/>
            <person name="Liu W."/>
            <person name="Liu Z."/>
            <person name="Liu J."/>
            <person name="Guo Q."/>
            <person name="Huang H."/>
            <person name="Sederoff R.R."/>
            <person name="Wang G."/>
            <person name="Qu G."/>
            <person name="Chen S."/>
        </authorList>
    </citation>
    <scope>NUCLEOTIDE SEQUENCE</scope>
    <source>
        <strain evidence="1">SC-2020</strain>
    </source>
</reference>
<organism evidence="1 2">
    <name type="scientific">Populus alba x Populus x berolinensis</name>
    <dbReference type="NCBI Taxonomy" id="444605"/>
    <lineage>
        <taxon>Eukaryota</taxon>
        <taxon>Viridiplantae</taxon>
        <taxon>Streptophyta</taxon>
        <taxon>Embryophyta</taxon>
        <taxon>Tracheophyta</taxon>
        <taxon>Spermatophyta</taxon>
        <taxon>Magnoliopsida</taxon>
        <taxon>eudicotyledons</taxon>
        <taxon>Gunneridae</taxon>
        <taxon>Pentapetalae</taxon>
        <taxon>rosids</taxon>
        <taxon>fabids</taxon>
        <taxon>Malpighiales</taxon>
        <taxon>Salicaceae</taxon>
        <taxon>Saliceae</taxon>
        <taxon>Populus</taxon>
    </lineage>
</organism>
<evidence type="ECO:0000313" key="2">
    <source>
        <dbReference type="Proteomes" id="UP001164929"/>
    </source>
</evidence>
<dbReference type="AlphaFoldDB" id="A0AAD6M2V4"/>
<comment type="caution">
    <text evidence="1">The sequence shown here is derived from an EMBL/GenBank/DDBJ whole genome shotgun (WGS) entry which is preliminary data.</text>
</comment>
<dbReference type="Proteomes" id="UP001164929">
    <property type="component" value="Chromosome 12"/>
</dbReference>
<dbReference type="EMBL" id="JAQIZT010000012">
    <property type="protein sequence ID" value="KAJ6977800.1"/>
    <property type="molecule type" value="Genomic_DNA"/>
</dbReference>